<dbReference type="AlphaFoldDB" id="A0A921MVQ5"/>
<dbReference type="InterPro" id="IPR014718">
    <property type="entry name" value="GH-type_carb-bd"/>
</dbReference>
<dbReference type="InterPro" id="IPR011013">
    <property type="entry name" value="Gal_mutarotase_sf_dom"/>
</dbReference>
<protein>
    <recommendedName>
        <fullName evidence="4">Putative glucose-6-phosphate 1-epimerase</fullName>
        <ecNumber evidence="4">5.1.3.15</ecNumber>
    </recommendedName>
</protein>
<dbReference type="Pfam" id="PF01263">
    <property type="entry name" value="Aldose_epim"/>
    <property type="match status" value="1"/>
</dbReference>
<evidence type="ECO:0000256" key="2">
    <source>
        <dbReference type="ARBA" id="ARBA00005866"/>
    </source>
</evidence>
<dbReference type="GO" id="GO:0030246">
    <property type="term" value="F:carbohydrate binding"/>
    <property type="evidence" value="ECO:0007669"/>
    <property type="project" value="UniProtKB-UniRule"/>
</dbReference>
<evidence type="ECO:0000313" key="7">
    <source>
        <dbReference type="Proteomes" id="UP000742460"/>
    </source>
</evidence>
<dbReference type="EC" id="5.1.3.15" evidence="4"/>
<dbReference type="Proteomes" id="UP000742460">
    <property type="component" value="Unassembled WGS sequence"/>
</dbReference>
<dbReference type="PANTHER" id="PTHR11122:SF13">
    <property type="entry name" value="GLUCOSE-6-PHOSPHATE 1-EPIMERASE"/>
    <property type="match status" value="1"/>
</dbReference>
<evidence type="ECO:0000256" key="4">
    <source>
        <dbReference type="PIRNR" id="PIRNR016020"/>
    </source>
</evidence>
<organism evidence="6 7">
    <name type="scientific">Brachybacterium massiliense</name>
    <dbReference type="NCBI Taxonomy" id="1755098"/>
    <lineage>
        <taxon>Bacteria</taxon>
        <taxon>Bacillati</taxon>
        <taxon>Actinomycetota</taxon>
        <taxon>Actinomycetes</taxon>
        <taxon>Micrococcales</taxon>
        <taxon>Dermabacteraceae</taxon>
        <taxon>Brachybacterium</taxon>
    </lineage>
</organism>
<dbReference type="CDD" id="cd09020">
    <property type="entry name" value="D-hex-6-P-epi_like"/>
    <property type="match status" value="1"/>
</dbReference>
<dbReference type="InterPro" id="IPR008183">
    <property type="entry name" value="Aldose_1/G6P_1-epimerase"/>
</dbReference>
<evidence type="ECO:0000313" key="6">
    <source>
        <dbReference type="EMBL" id="HJG90836.1"/>
    </source>
</evidence>
<dbReference type="PANTHER" id="PTHR11122">
    <property type="entry name" value="APOSPORY-ASSOCIATED PROTEIN C-RELATED"/>
    <property type="match status" value="1"/>
</dbReference>
<feature type="active site" evidence="5">
    <location>
        <position position="162"/>
    </location>
</feature>
<feature type="active site" evidence="5">
    <location>
        <position position="265"/>
    </location>
</feature>
<evidence type="ECO:0000256" key="1">
    <source>
        <dbReference type="ARBA" id="ARBA00001096"/>
    </source>
</evidence>
<name>A0A921MVQ5_9MICO</name>
<dbReference type="GO" id="GO:0047938">
    <property type="term" value="F:glucose-6-phosphate 1-epimerase activity"/>
    <property type="evidence" value="ECO:0007669"/>
    <property type="project" value="UniProtKB-UniRule"/>
</dbReference>
<comment type="caution">
    <text evidence="6">The sequence shown here is derived from an EMBL/GenBank/DDBJ whole genome shotgun (WGS) entry which is preliminary data.</text>
</comment>
<proteinExistence type="inferred from homology"/>
<dbReference type="EMBL" id="DYUE01000098">
    <property type="protein sequence ID" value="HJG90836.1"/>
    <property type="molecule type" value="Genomic_DNA"/>
</dbReference>
<dbReference type="PIRSF" id="PIRSF016020">
    <property type="entry name" value="PHexose_mutarotase"/>
    <property type="match status" value="1"/>
</dbReference>
<keyword evidence="3 4" id="KW-0413">Isomerase</keyword>
<sequence length="292" mass="31334">MNSDGTAASLPTLELPEGVTLGTAHGVDALRVDIPAGTAELLFDGAHLISWIPTGHSDLLWLSPDSVFGEREAVRGGIPLVGPWFGPGRDLAMEVKHGWLRNLRWDLAAAEREGEAVVLTLSTPEDVKSLTATARFRFGAELSVDLTITAGPRSLELEAALHTYLAVGDVREIEIRGLEGADLLDNTRGLEPDVMPEQPLRLAGSTDRVVASSAEVTLVDERHGRRIVSTPRGTSKTVVWNPWDELVTAMADIPDAAWPEFVCIEPAVAKDGFVALAPGESHTIGVTYRLEA</sequence>
<evidence type="ECO:0000256" key="3">
    <source>
        <dbReference type="ARBA" id="ARBA00023235"/>
    </source>
</evidence>
<dbReference type="Gene3D" id="2.70.98.10">
    <property type="match status" value="1"/>
</dbReference>
<evidence type="ECO:0000256" key="5">
    <source>
        <dbReference type="PIRSR" id="PIRSR016020-1"/>
    </source>
</evidence>
<reference evidence="6" key="2">
    <citation type="submission" date="2021-09" db="EMBL/GenBank/DDBJ databases">
        <authorList>
            <person name="Gilroy R."/>
        </authorList>
    </citation>
    <scope>NUCLEOTIDE SEQUENCE</scope>
    <source>
        <strain evidence="6">ChiGjej5B5-22894</strain>
    </source>
</reference>
<comment type="catalytic activity">
    <reaction evidence="1">
        <text>alpha-D-glucose 6-phosphate = beta-D-glucose 6-phosphate</text>
        <dbReference type="Rhea" id="RHEA:16249"/>
        <dbReference type="ChEBI" id="CHEBI:58225"/>
        <dbReference type="ChEBI" id="CHEBI:58247"/>
        <dbReference type="EC" id="5.1.3.15"/>
    </reaction>
</comment>
<dbReference type="GO" id="GO:0005975">
    <property type="term" value="P:carbohydrate metabolic process"/>
    <property type="evidence" value="ECO:0007669"/>
    <property type="project" value="InterPro"/>
</dbReference>
<dbReference type="SUPFAM" id="SSF74650">
    <property type="entry name" value="Galactose mutarotase-like"/>
    <property type="match status" value="1"/>
</dbReference>
<accession>A0A921MVQ5</accession>
<gene>
    <name evidence="6" type="ORF">K8V81_03835</name>
</gene>
<dbReference type="InterPro" id="IPR025532">
    <property type="entry name" value="G6P_1-epimerase"/>
</dbReference>
<comment type="similarity">
    <text evidence="2 4">Belongs to the glucose-6-phosphate 1-epimerase family.</text>
</comment>
<reference evidence="6" key="1">
    <citation type="journal article" date="2021" name="PeerJ">
        <title>Extensive microbial diversity within the chicken gut microbiome revealed by metagenomics and culture.</title>
        <authorList>
            <person name="Gilroy R."/>
            <person name="Ravi A."/>
            <person name="Getino M."/>
            <person name="Pursley I."/>
            <person name="Horton D.L."/>
            <person name="Alikhan N.F."/>
            <person name="Baker D."/>
            <person name="Gharbi K."/>
            <person name="Hall N."/>
            <person name="Watson M."/>
            <person name="Adriaenssens E.M."/>
            <person name="Foster-Nyarko E."/>
            <person name="Jarju S."/>
            <person name="Secka A."/>
            <person name="Antonio M."/>
            <person name="Oren A."/>
            <person name="Chaudhuri R.R."/>
            <person name="La Ragione R."/>
            <person name="Hildebrand F."/>
            <person name="Pallen M.J."/>
        </authorList>
    </citation>
    <scope>NUCLEOTIDE SEQUENCE</scope>
    <source>
        <strain evidence="6">ChiGjej5B5-22894</strain>
    </source>
</reference>